<dbReference type="AlphaFoldDB" id="A0A3B0ZEK2"/>
<proteinExistence type="predicted"/>
<organism evidence="1">
    <name type="scientific">hydrothermal vent metagenome</name>
    <dbReference type="NCBI Taxonomy" id="652676"/>
    <lineage>
        <taxon>unclassified sequences</taxon>
        <taxon>metagenomes</taxon>
        <taxon>ecological metagenomes</taxon>
    </lineage>
</organism>
<gene>
    <name evidence="1" type="ORF">MNBD_GAMMA12-61</name>
</gene>
<evidence type="ECO:0000313" key="1">
    <source>
        <dbReference type="EMBL" id="VAW79804.1"/>
    </source>
</evidence>
<protein>
    <submittedName>
        <fullName evidence="1">Uncharacterized protein</fullName>
    </submittedName>
</protein>
<name>A0A3B0ZEK2_9ZZZZ</name>
<dbReference type="EMBL" id="UOFL01000182">
    <property type="protein sequence ID" value="VAW79804.1"/>
    <property type="molecule type" value="Genomic_DNA"/>
</dbReference>
<accession>A0A3B0ZEK2</accession>
<reference evidence="1" key="1">
    <citation type="submission" date="2018-06" db="EMBL/GenBank/DDBJ databases">
        <authorList>
            <person name="Zhirakovskaya E."/>
        </authorList>
    </citation>
    <scope>NUCLEOTIDE SEQUENCE</scope>
</reference>
<sequence>MFTNTMNKKPIITLFICITMSLVSTTYAQVVNVTGSPHFNLSLAQSSNVKLAWAVTVNNGVTSSFSSTKILVRAGTDAGPVIFTINKTIRINTTAGMRTHNTSETVLLPAHVTYKIRKMNHSRVYFTRSFTDQDNKRTGFTVATLTGNVAAKFSISSLKLRIRDRSSGQNPNAKAPIVALASVRYNGSGIVRGVWEVATIGISTKGHKKTSLFRPLTRVTQHVLGGHTDLFSPSLPAIKGNQYIIRLRILSPVISKNNIPTLIYSPNIIRPERSIH</sequence>